<dbReference type="Proteomes" id="UP000000841">
    <property type="component" value="Chromosome"/>
</dbReference>
<evidence type="ECO:0000313" key="9">
    <source>
        <dbReference type="Proteomes" id="UP000000841"/>
    </source>
</evidence>
<feature type="domain" description="ABC-2 type transporter transmembrane" evidence="7">
    <location>
        <begin position="48"/>
        <end position="355"/>
    </location>
</feature>
<dbReference type="STRING" id="471857.Svir_26820"/>
<name>C7MUJ0_SACVD</name>
<organism evidence="8 9">
    <name type="scientific">Saccharomonospora viridis (strain ATCC 15386 / DSM 43017 / JCM 3036 / CCUG 5913 / NBRC 12207 / NCIMB 9602 / P101)</name>
    <name type="common">Thermoactinomyces viridis</name>
    <dbReference type="NCBI Taxonomy" id="471857"/>
    <lineage>
        <taxon>Bacteria</taxon>
        <taxon>Bacillati</taxon>
        <taxon>Actinomycetota</taxon>
        <taxon>Actinomycetes</taxon>
        <taxon>Pseudonocardiales</taxon>
        <taxon>Pseudonocardiaceae</taxon>
        <taxon>Saccharomonospora</taxon>
    </lineage>
</organism>
<sequence>MSVTTQDPQHRIGDASERAGKGTSFAAATWLVAEREIKSFVRTKGFWIGFSVIIVALFATSILPKVFASSTSVAVVDSSANAVLEQAEIEVVSVTDVAAAEDLVREEEVDAAVVPDPTGESVTGVRVIALSSPPSEVVAALGTTPPVDLLEESEVGHGERTLVIMAFALLFLMFGIGGVAIAQSAVTEKQTRIVEILVATVPVRALLAGKILGHALLTLGQVVVVAIAAPIAVRLGDHGELVTVLLPALGWFVPFMCLGFLLLAAMWAVSGAVVSRQEDLGSSMSFVMLLVMGPYFAVLMLSDNATAMTVLSFVPFSAPVAMPVRAFTEDAQPWEALASLGVLAASVVVITVLAARLYSGALLQTKGKVALTKAWARAE</sequence>
<dbReference type="InterPro" id="IPR013525">
    <property type="entry name" value="ABC2_TM"/>
</dbReference>
<keyword evidence="5 6" id="KW-0472">Membrane</keyword>
<dbReference type="KEGG" id="svi:Svir_26820"/>
<keyword evidence="4 6" id="KW-1133">Transmembrane helix</keyword>
<dbReference type="AlphaFoldDB" id="C7MUJ0"/>
<feature type="transmembrane region" description="Helical" evidence="6">
    <location>
        <begin position="336"/>
        <end position="358"/>
    </location>
</feature>
<feature type="transmembrane region" description="Helical" evidence="6">
    <location>
        <begin position="286"/>
        <end position="316"/>
    </location>
</feature>
<gene>
    <name evidence="8" type="ordered locus">Svir_26820</name>
</gene>
<keyword evidence="2" id="KW-1003">Cell membrane</keyword>
<dbReference type="HOGENOM" id="CLU_046841_3_1_11"/>
<evidence type="ECO:0000256" key="3">
    <source>
        <dbReference type="ARBA" id="ARBA00022692"/>
    </source>
</evidence>
<accession>C7MUJ0</accession>
<evidence type="ECO:0000256" key="1">
    <source>
        <dbReference type="ARBA" id="ARBA00004651"/>
    </source>
</evidence>
<evidence type="ECO:0000256" key="5">
    <source>
        <dbReference type="ARBA" id="ARBA00023136"/>
    </source>
</evidence>
<proteinExistence type="predicted"/>
<feature type="transmembrane region" description="Helical" evidence="6">
    <location>
        <begin position="211"/>
        <end position="231"/>
    </location>
</feature>
<dbReference type="eggNOG" id="COG1668">
    <property type="taxonomic scope" value="Bacteria"/>
</dbReference>
<reference evidence="8 9" key="1">
    <citation type="journal article" date="2009" name="Stand. Genomic Sci.">
        <title>Complete genome sequence of Saccharomonospora viridis type strain (P101).</title>
        <authorList>
            <person name="Pati A."/>
            <person name="Sikorski J."/>
            <person name="Nolan M."/>
            <person name="Lapidus A."/>
            <person name="Copeland A."/>
            <person name="Glavina Del Rio T."/>
            <person name="Lucas S."/>
            <person name="Chen F."/>
            <person name="Tice H."/>
            <person name="Pitluck S."/>
            <person name="Cheng J.F."/>
            <person name="Chertkov O."/>
            <person name="Brettin T."/>
            <person name="Han C."/>
            <person name="Detter J.C."/>
            <person name="Kuske C."/>
            <person name="Bruce D."/>
            <person name="Goodwin L."/>
            <person name="Chain P."/>
            <person name="D'haeseleer P."/>
            <person name="Chen A."/>
            <person name="Palaniappan K."/>
            <person name="Ivanova N."/>
            <person name="Mavromatis K."/>
            <person name="Mikhailova N."/>
            <person name="Rohde M."/>
            <person name="Tindall B.J."/>
            <person name="Goker M."/>
            <person name="Bristow J."/>
            <person name="Eisen J.A."/>
            <person name="Markowitz V."/>
            <person name="Hugenholtz P."/>
            <person name="Kyrpides N.C."/>
            <person name="Klenk H.P."/>
        </authorList>
    </citation>
    <scope>NUCLEOTIDE SEQUENCE [LARGE SCALE GENOMIC DNA]</scope>
    <source>
        <strain evidence="9">ATCC 15386 / DSM 43017 / JCM 3036 / NBRC 12207 / P101</strain>
    </source>
</reference>
<evidence type="ECO:0000256" key="4">
    <source>
        <dbReference type="ARBA" id="ARBA00022989"/>
    </source>
</evidence>
<dbReference type="RefSeq" id="WP_015786978.1">
    <property type="nucleotide sequence ID" value="NC_013159.1"/>
</dbReference>
<comment type="subcellular location">
    <subcellularLocation>
        <location evidence="1">Cell membrane</location>
        <topology evidence="1">Multi-pass membrane protein</topology>
    </subcellularLocation>
</comment>
<feature type="transmembrane region" description="Helical" evidence="6">
    <location>
        <begin position="162"/>
        <end position="182"/>
    </location>
</feature>
<keyword evidence="9" id="KW-1185">Reference proteome</keyword>
<protein>
    <submittedName>
        <fullName evidence="8">ABC-type Na+ efflux pump, permease component</fullName>
    </submittedName>
</protein>
<dbReference type="Pfam" id="PF12698">
    <property type="entry name" value="ABC2_membrane_3"/>
    <property type="match status" value="1"/>
</dbReference>
<dbReference type="PANTHER" id="PTHR30294">
    <property type="entry name" value="MEMBRANE COMPONENT OF ABC TRANSPORTER YHHJ-RELATED"/>
    <property type="match status" value="1"/>
</dbReference>
<dbReference type="GO" id="GO:0005886">
    <property type="term" value="C:plasma membrane"/>
    <property type="evidence" value="ECO:0007669"/>
    <property type="project" value="UniProtKB-SubCell"/>
</dbReference>
<evidence type="ECO:0000256" key="2">
    <source>
        <dbReference type="ARBA" id="ARBA00022475"/>
    </source>
</evidence>
<feature type="transmembrane region" description="Helical" evidence="6">
    <location>
        <begin position="45"/>
        <end position="63"/>
    </location>
</feature>
<evidence type="ECO:0000256" key="6">
    <source>
        <dbReference type="SAM" id="Phobius"/>
    </source>
</evidence>
<evidence type="ECO:0000259" key="7">
    <source>
        <dbReference type="Pfam" id="PF12698"/>
    </source>
</evidence>
<evidence type="ECO:0000313" key="8">
    <source>
        <dbReference type="EMBL" id="ACU97666.1"/>
    </source>
</evidence>
<dbReference type="PANTHER" id="PTHR30294:SF29">
    <property type="entry name" value="MULTIDRUG ABC TRANSPORTER PERMEASE YBHS-RELATED"/>
    <property type="match status" value="1"/>
</dbReference>
<dbReference type="EMBL" id="CP001683">
    <property type="protein sequence ID" value="ACU97666.1"/>
    <property type="molecule type" value="Genomic_DNA"/>
</dbReference>
<feature type="transmembrane region" description="Helical" evidence="6">
    <location>
        <begin position="251"/>
        <end position="274"/>
    </location>
</feature>
<keyword evidence="3 6" id="KW-0812">Transmembrane</keyword>
<dbReference type="InterPro" id="IPR051449">
    <property type="entry name" value="ABC-2_transporter_component"/>
</dbReference>
<dbReference type="GO" id="GO:0140359">
    <property type="term" value="F:ABC-type transporter activity"/>
    <property type="evidence" value="ECO:0007669"/>
    <property type="project" value="InterPro"/>
</dbReference>